<gene>
    <name evidence="2" type="ORF">C2G38_1879446</name>
</gene>
<dbReference type="InterPro" id="IPR011009">
    <property type="entry name" value="Kinase-like_dom_sf"/>
</dbReference>
<dbReference type="PRINTS" id="PR00109">
    <property type="entry name" value="TYRKINASE"/>
</dbReference>
<dbReference type="GO" id="GO:0007165">
    <property type="term" value="P:signal transduction"/>
    <property type="evidence" value="ECO:0007669"/>
    <property type="project" value="TreeGrafter"/>
</dbReference>
<evidence type="ECO:0000259" key="1">
    <source>
        <dbReference type="PROSITE" id="PS50011"/>
    </source>
</evidence>
<dbReference type="InterPro" id="IPR050167">
    <property type="entry name" value="Ser_Thr_protein_kinase"/>
</dbReference>
<name>A0A397VEB9_9GLOM</name>
<dbReference type="InterPro" id="IPR000719">
    <property type="entry name" value="Prot_kinase_dom"/>
</dbReference>
<dbReference type="PANTHER" id="PTHR23257">
    <property type="entry name" value="SERINE-THREONINE PROTEIN KINASE"/>
    <property type="match status" value="1"/>
</dbReference>
<dbReference type="STRING" id="44941.A0A397VEB9"/>
<dbReference type="Proteomes" id="UP000266673">
    <property type="component" value="Unassembled WGS sequence"/>
</dbReference>
<organism evidence="2 3">
    <name type="scientific">Gigaspora rosea</name>
    <dbReference type="NCBI Taxonomy" id="44941"/>
    <lineage>
        <taxon>Eukaryota</taxon>
        <taxon>Fungi</taxon>
        <taxon>Fungi incertae sedis</taxon>
        <taxon>Mucoromycota</taxon>
        <taxon>Glomeromycotina</taxon>
        <taxon>Glomeromycetes</taxon>
        <taxon>Diversisporales</taxon>
        <taxon>Gigasporaceae</taxon>
        <taxon>Gigaspora</taxon>
    </lineage>
</organism>
<dbReference type="InterPro" id="IPR001245">
    <property type="entry name" value="Ser-Thr/Tyr_kinase_cat_dom"/>
</dbReference>
<feature type="domain" description="Protein kinase" evidence="1">
    <location>
        <begin position="1"/>
        <end position="176"/>
    </location>
</feature>
<dbReference type="EMBL" id="QKWP01000482">
    <property type="protein sequence ID" value="RIB19309.1"/>
    <property type="molecule type" value="Genomic_DNA"/>
</dbReference>
<dbReference type="PROSITE" id="PS50011">
    <property type="entry name" value="PROTEIN_KINASE_DOM"/>
    <property type="match status" value="1"/>
</dbReference>
<protein>
    <submittedName>
        <fullName evidence="2">Kinase-like domain-containing protein</fullName>
    </submittedName>
</protein>
<keyword evidence="2" id="KW-0808">Transferase</keyword>
<dbReference type="AlphaFoldDB" id="A0A397VEB9"/>
<feature type="non-terminal residue" evidence="2">
    <location>
        <position position="176"/>
    </location>
</feature>
<proteinExistence type="predicted"/>
<evidence type="ECO:0000313" key="3">
    <source>
        <dbReference type="Proteomes" id="UP000266673"/>
    </source>
</evidence>
<reference evidence="2 3" key="1">
    <citation type="submission" date="2018-06" db="EMBL/GenBank/DDBJ databases">
        <title>Comparative genomics reveals the genomic features of Rhizophagus irregularis, R. cerebriforme, R. diaphanum and Gigaspora rosea, and their symbiotic lifestyle signature.</title>
        <authorList>
            <person name="Morin E."/>
            <person name="San Clemente H."/>
            <person name="Chen E.C.H."/>
            <person name="De La Providencia I."/>
            <person name="Hainaut M."/>
            <person name="Kuo A."/>
            <person name="Kohler A."/>
            <person name="Murat C."/>
            <person name="Tang N."/>
            <person name="Roy S."/>
            <person name="Loubradou J."/>
            <person name="Henrissat B."/>
            <person name="Grigoriev I.V."/>
            <person name="Corradi N."/>
            <person name="Roux C."/>
            <person name="Martin F.M."/>
        </authorList>
    </citation>
    <scope>NUCLEOTIDE SEQUENCE [LARGE SCALE GENOMIC DNA]</scope>
    <source>
        <strain evidence="2 3">DAOM 194757</strain>
    </source>
</reference>
<feature type="non-terminal residue" evidence="2">
    <location>
        <position position="1"/>
    </location>
</feature>
<dbReference type="GO" id="GO:0005737">
    <property type="term" value="C:cytoplasm"/>
    <property type="evidence" value="ECO:0007669"/>
    <property type="project" value="TreeGrafter"/>
</dbReference>
<dbReference type="GO" id="GO:0004672">
    <property type="term" value="F:protein kinase activity"/>
    <property type="evidence" value="ECO:0007669"/>
    <property type="project" value="InterPro"/>
</dbReference>
<evidence type="ECO:0000313" key="2">
    <source>
        <dbReference type="EMBL" id="RIB19309.1"/>
    </source>
</evidence>
<dbReference type="PANTHER" id="PTHR23257:SF963">
    <property type="entry name" value="AT08303P"/>
    <property type="match status" value="1"/>
</dbReference>
<comment type="caution">
    <text evidence="2">The sequence shown here is derived from an EMBL/GenBank/DDBJ whole genome shotgun (WGS) entry which is preliminary data.</text>
</comment>
<dbReference type="OrthoDB" id="544350at2759"/>
<dbReference type="SUPFAM" id="SSF56112">
    <property type="entry name" value="Protein kinase-like (PK-like)"/>
    <property type="match status" value="1"/>
</dbReference>
<dbReference type="GO" id="GO:0005524">
    <property type="term" value="F:ATP binding"/>
    <property type="evidence" value="ECO:0007669"/>
    <property type="project" value="InterPro"/>
</dbReference>
<keyword evidence="3" id="KW-1185">Reference proteome</keyword>
<keyword evidence="2" id="KW-0418">Kinase</keyword>
<dbReference type="Pfam" id="PF07714">
    <property type="entry name" value="PK_Tyr_Ser-Thr"/>
    <property type="match status" value="1"/>
</dbReference>
<dbReference type="Gene3D" id="1.10.510.10">
    <property type="entry name" value="Transferase(Phosphotransferase) domain 1"/>
    <property type="match status" value="1"/>
</dbReference>
<sequence>LVMQYAQNGDLTNYLTNNNSNITWERRLEILYGVATGLSQIHEKNLIHCNLHSGNVLINAYMTLIGDLGICPPNKEKLLDSKYGVLPYVAPELLLQNNSYMTAVDVYSFGSIMWELATGQKPFIDRLNDNKLSNDICNGLRPEINDNIHNIPECYSKLIQRCWNHDPLNRPSIDEL</sequence>
<accession>A0A397VEB9</accession>